<proteinExistence type="predicted"/>
<evidence type="ECO:0000256" key="2">
    <source>
        <dbReference type="ARBA" id="ARBA00012438"/>
    </source>
</evidence>
<feature type="non-terminal residue" evidence="5">
    <location>
        <position position="1"/>
    </location>
</feature>
<dbReference type="SUPFAM" id="SSF55874">
    <property type="entry name" value="ATPase domain of HSP90 chaperone/DNA topoisomerase II/histidine kinase"/>
    <property type="match status" value="1"/>
</dbReference>
<comment type="catalytic activity">
    <reaction evidence="1">
        <text>ATP + protein L-histidine = ADP + protein N-phospho-L-histidine.</text>
        <dbReference type="EC" id="2.7.13.3"/>
    </reaction>
</comment>
<dbReference type="InterPro" id="IPR003594">
    <property type="entry name" value="HATPase_dom"/>
</dbReference>
<dbReference type="PROSITE" id="PS50109">
    <property type="entry name" value="HIS_KIN"/>
    <property type="match status" value="1"/>
</dbReference>
<dbReference type="eggNOG" id="COG5000">
    <property type="taxonomic scope" value="Bacteria"/>
</dbReference>
<evidence type="ECO:0000259" key="4">
    <source>
        <dbReference type="PROSITE" id="PS50109"/>
    </source>
</evidence>
<dbReference type="GO" id="GO:0004673">
    <property type="term" value="F:protein histidine kinase activity"/>
    <property type="evidence" value="ECO:0007669"/>
    <property type="project" value="UniProtKB-EC"/>
</dbReference>
<dbReference type="EMBL" id="AMRI01000048">
    <property type="protein sequence ID" value="EKE67217.1"/>
    <property type="molecule type" value="Genomic_DNA"/>
</dbReference>
<reference evidence="5 6" key="1">
    <citation type="journal article" date="2012" name="J. Bacteriol.">
        <title>Genome Sequence of Gallaecimonas xiamenensis Type Strain 3-C-1.</title>
        <authorList>
            <person name="Lai Q."/>
            <person name="Wang L."/>
            <person name="Wang W."/>
            <person name="Shao Z."/>
        </authorList>
    </citation>
    <scope>NUCLEOTIDE SEQUENCE [LARGE SCALE GENOMIC DNA]</scope>
    <source>
        <strain evidence="5 6">3-C-1</strain>
    </source>
</reference>
<dbReference type="RefSeq" id="WP_008486856.1">
    <property type="nucleotide sequence ID" value="NZ_AMRI01000048.1"/>
</dbReference>
<dbReference type="PANTHER" id="PTHR43065:SF51">
    <property type="entry name" value="HISTIDINE KINASE"/>
    <property type="match status" value="1"/>
</dbReference>
<evidence type="ECO:0000256" key="3">
    <source>
        <dbReference type="ARBA" id="ARBA00022553"/>
    </source>
</evidence>
<feature type="domain" description="Histidine kinase" evidence="4">
    <location>
        <begin position="32"/>
        <end position="138"/>
    </location>
</feature>
<name>K2IX70_9GAMM</name>
<dbReference type="SMART" id="SM00387">
    <property type="entry name" value="HATPase_c"/>
    <property type="match status" value="1"/>
</dbReference>
<keyword evidence="3" id="KW-0597">Phosphoprotein</keyword>
<organism evidence="5 6">
    <name type="scientific">Gallaecimonas xiamenensis 3-C-1</name>
    <dbReference type="NCBI Taxonomy" id="745411"/>
    <lineage>
        <taxon>Bacteria</taxon>
        <taxon>Pseudomonadati</taxon>
        <taxon>Pseudomonadota</taxon>
        <taxon>Gammaproteobacteria</taxon>
        <taxon>Enterobacterales</taxon>
        <taxon>Gallaecimonadaceae</taxon>
        <taxon>Gallaecimonas</taxon>
    </lineage>
</organism>
<evidence type="ECO:0000313" key="6">
    <source>
        <dbReference type="Proteomes" id="UP000006755"/>
    </source>
</evidence>
<evidence type="ECO:0000256" key="1">
    <source>
        <dbReference type="ARBA" id="ARBA00000085"/>
    </source>
</evidence>
<comment type="caution">
    <text evidence="5">The sequence shown here is derived from an EMBL/GenBank/DDBJ whole genome shotgun (WGS) entry which is preliminary data.</text>
</comment>
<dbReference type="Pfam" id="PF02518">
    <property type="entry name" value="HATPase_c"/>
    <property type="match status" value="1"/>
</dbReference>
<dbReference type="InterPro" id="IPR005467">
    <property type="entry name" value="His_kinase_dom"/>
</dbReference>
<dbReference type="PANTHER" id="PTHR43065">
    <property type="entry name" value="SENSOR HISTIDINE KINASE"/>
    <property type="match status" value="1"/>
</dbReference>
<keyword evidence="5" id="KW-0808">Transferase</keyword>
<keyword evidence="5" id="KW-0418">Kinase</keyword>
<dbReference type="InterPro" id="IPR004358">
    <property type="entry name" value="Sig_transdc_His_kin-like_C"/>
</dbReference>
<keyword evidence="6" id="KW-1185">Reference proteome</keyword>
<dbReference type="CDD" id="cd00075">
    <property type="entry name" value="HATPase"/>
    <property type="match status" value="1"/>
</dbReference>
<sequence>CQPVHWQELLERLQGVVEFRVREVLPSNPGWADPAQLSQVLVNLLKNAAEAGSAAKDTELAIRAQPGWHCLEVSDRGSGMSEQVLTQALLPFYSTKKEGTGLGLALCREIVDAHGGRLSLENRATGGLRVKIWLPVPA</sequence>
<accession>K2IX70</accession>
<dbReference type="OrthoDB" id="1931120at2"/>
<dbReference type="InterPro" id="IPR036890">
    <property type="entry name" value="HATPase_C_sf"/>
</dbReference>
<dbReference type="Gene3D" id="3.30.565.10">
    <property type="entry name" value="Histidine kinase-like ATPase, C-terminal domain"/>
    <property type="match status" value="1"/>
</dbReference>
<dbReference type="EC" id="2.7.13.3" evidence="2"/>
<evidence type="ECO:0000313" key="5">
    <source>
        <dbReference type="EMBL" id="EKE67217.1"/>
    </source>
</evidence>
<protein>
    <recommendedName>
        <fullName evidence="2">histidine kinase</fullName>
        <ecNumber evidence="2">2.7.13.3</ecNumber>
    </recommendedName>
</protein>
<dbReference type="STRING" id="745411.B3C1_19034"/>
<dbReference type="Proteomes" id="UP000006755">
    <property type="component" value="Unassembled WGS sequence"/>
</dbReference>
<dbReference type="PRINTS" id="PR00344">
    <property type="entry name" value="BCTRLSENSOR"/>
</dbReference>
<gene>
    <name evidence="5" type="ORF">B3C1_19034</name>
</gene>
<dbReference type="AlphaFoldDB" id="K2IX70"/>